<feature type="compositionally biased region" description="Polar residues" evidence="1">
    <location>
        <begin position="92"/>
        <end position="114"/>
    </location>
</feature>
<keyword evidence="3" id="KW-1185">Reference proteome</keyword>
<organism evidence="2 3">
    <name type="scientific">Trichogramma brassicae</name>
    <dbReference type="NCBI Taxonomy" id="86971"/>
    <lineage>
        <taxon>Eukaryota</taxon>
        <taxon>Metazoa</taxon>
        <taxon>Ecdysozoa</taxon>
        <taxon>Arthropoda</taxon>
        <taxon>Hexapoda</taxon>
        <taxon>Insecta</taxon>
        <taxon>Pterygota</taxon>
        <taxon>Neoptera</taxon>
        <taxon>Endopterygota</taxon>
        <taxon>Hymenoptera</taxon>
        <taxon>Apocrita</taxon>
        <taxon>Proctotrupomorpha</taxon>
        <taxon>Chalcidoidea</taxon>
        <taxon>Trichogrammatidae</taxon>
        <taxon>Trichogramma</taxon>
    </lineage>
</organism>
<feature type="compositionally biased region" description="Low complexity" evidence="1">
    <location>
        <begin position="115"/>
        <end position="140"/>
    </location>
</feature>
<gene>
    <name evidence="2" type="ORF">TBRA_LOCUS3881</name>
</gene>
<sequence>MFAHSCVAFHRSLESERLNDNPESSQSQVLLELKSSASSTLGSEDSLDKSDLEESATIPDSLANAQRPKPYQRSPSRTPQTVLELGGKCSAFTPTNKCTPSRDGPSSTFIKASLQQQQRQTQHRPQTQQQQQQHQQQQQQAKKRNPYSIEELLKKDDACPKKRPRLSVAGVVQPCGIVVVGKAEL</sequence>
<dbReference type="EMBL" id="CADCXV010000661">
    <property type="protein sequence ID" value="CAB0031927.1"/>
    <property type="molecule type" value="Genomic_DNA"/>
</dbReference>
<dbReference type="Proteomes" id="UP000479190">
    <property type="component" value="Unassembled WGS sequence"/>
</dbReference>
<feature type="compositionally biased region" description="Polar residues" evidence="1">
    <location>
        <begin position="34"/>
        <end position="43"/>
    </location>
</feature>
<reference evidence="2 3" key="1">
    <citation type="submission" date="2020-02" db="EMBL/GenBank/DDBJ databases">
        <authorList>
            <person name="Ferguson B K."/>
        </authorList>
    </citation>
    <scope>NUCLEOTIDE SEQUENCE [LARGE SCALE GENOMIC DNA]</scope>
</reference>
<evidence type="ECO:0000313" key="3">
    <source>
        <dbReference type="Proteomes" id="UP000479190"/>
    </source>
</evidence>
<feature type="region of interest" description="Disordered" evidence="1">
    <location>
        <begin position="34"/>
        <end position="146"/>
    </location>
</feature>
<proteinExistence type="predicted"/>
<protein>
    <submittedName>
        <fullName evidence="2">Uncharacterized protein</fullName>
    </submittedName>
</protein>
<name>A0A6H5I2A6_9HYME</name>
<dbReference type="AlphaFoldDB" id="A0A6H5I2A6"/>
<evidence type="ECO:0000256" key="1">
    <source>
        <dbReference type="SAM" id="MobiDB-lite"/>
    </source>
</evidence>
<dbReference type="OrthoDB" id="3225452at2759"/>
<evidence type="ECO:0000313" key="2">
    <source>
        <dbReference type="EMBL" id="CAB0031927.1"/>
    </source>
</evidence>
<accession>A0A6H5I2A6</accession>